<feature type="compositionally biased region" description="Basic and acidic residues" evidence="1">
    <location>
        <begin position="64"/>
        <end position="87"/>
    </location>
</feature>
<sequence>MTQSMAIQRRDLITRSKSQKNTTHMPLKERKEQLCSARIIGIQSAHLLQSFMDVGAYTSSSNRNTDEAADAEHRRPQGQKAAKEQRKGKGKGKLGKGDLRSALVNGEDRDYAQGEAEVAMQRLGWIQTVSAWRARQRGRVVSARAMETETKPVQQMRSAVVSVKKEIKGLSPIVN</sequence>
<accession>Q2R4J3</accession>
<feature type="compositionally biased region" description="Polar residues" evidence="1">
    <location>
        <begin position="15"/>
        <end position="24"/>
    </location>
</feature>
<evidence type="ECO:0000313" key="2">
    <source>
        <dbReference type="EMBL" id="ABA93651.1"/>
    </source>
</evidence>
<name>Q2R4J3_ORYSJ</name>
<reference evidence="2" key="3">
    <citation type="submission" date="2006-01" db="EMBL/GenBank/DDBJ databases">
        <authorList>
            <person name="Buell R."/>
        </authorList>
    </citation>
    <scope>NUCLEOTIDE SEQUENCE</scope>
</reference>
<gene>
    <name evidence="2" type="ordered locus">LOC_Os11g28280</name>
</gene>
<dbReference type="EMBL" id="DP000010">
    <property type="protein sequence ID" value="ABA93651.1"/>
    <property type="molecule type" value="Genomic_DNA"/>
</dbReference>
<feature type="region of interest" description="Disordered" evidence="1">
    <location>
        <begin position="1"/>
        <end position="29"/>
    </location>
</feature>
<feature type="region of interest" description="Disordered" evidence="1">
    <location>
        <begin position="59"/>
        <end position="101"/>
    </location>
</feature>
<reference evidence="2" key="2">
    <citation type="submission" date="2005-04" db="EMBL/GenBank/DDBJ databases">
        <authorList>
            <person name="Buell C.R."/>
            <person name="Wing R.A."/>
            <person name="McCombie W.A."/>
            <person name="Ouyang S."/>
        </authorList>
    </citation>
    <scope>NUCLEOTIDE SEQUENCE</scope>
</reference>
<organism evidence="2">
    <name type="scientific">Oryza sativa subsp. japonica</name>
    <name type="common">Rice</name>
    <dbReference type="NCBI Taxonomy" id="39947"/>
    <lineage>
        <taxon>Eukaryota</taxon>
        <taxon>Viridiplantae</taxon>
        <taxon>Streptophyta</taxon>
        <taxon>Embryophyta</taxon>
        <taxon>Tracheophyta</taxon>
        <taxon>Spermatophyta</taxon>
        <taxon>Magnoliopsida</taxon>
        <taxon>Liliopsida</taxon>
        <taxon>Poales</taxon>
        <taxon>Poaceae</taxon>
        <taxon>BOP clade</taxon>
        <taxon>Oryzoideae</taxon>
        <taxon>Oryzeae</taxon>
        <taxon>Oryzinae</taxon>
        <taxon>Oryza</taxon>
        <taxon>Oryza sativa</taxon>
    </lineage>
</organism>
<evidence type="ECO:0000256" key="1">
    <source>
        <dbReference type="SAM" id="MobiDB-lite"/>
    </source>
</evidence>
<proteinExistence type="predicted"/>
<protein>
    <submittedName>
        <fullName evidence="2">Uncharacterized protein</fullName>
    </submittedName>
</protein>
<dbReference type="AlphaFoldDB" id="Q2R4J3"/>
<reference evidence="2" key="1">
    <citation type="journal article" date="2005" name="BMC Biol.">
        <title>The sequence of rice chromosomes 11 and 12, rich in disease resistance genes and recent gene duplications.</title>
        <authorList>
            <consortium name="The rice chromosomes 11 and 12 sequencing consortia"/>
        </authorList>
    </citation>
    <scope>NUCLEOTIDE SEQUENCE [LARGE SCALE GENOMIC DNA]</scope>
</reference>